<keyword evidence="2" id="KW-1185">Reference proteome</keyword>
<dbReference type="EMBL" id="SCKX01000001">
    <property type="protein sequence ID" value="RWZ78484.1"/>
    <property type="molecule type" value="Genomic_DNA"/>
</dbReference>
<reference evidence="1" key="1">
    <citation type="submission" date="2019-01" db="EMBL/GenBank/DDBJ databases">
        <title>Genomic signatures and co-occurrence patterns of the ultra-small Saccharimodia (Patescibacteria phylum) suggest a symbiotic lifestyle.</title>
        <authorList>
            <person name="Lemos L."/>
            <person name="Medeiros J."/>
            <person name="Andreote F."/>
            <person name="Fernandes G."/>
            <person name="Varani A."/>
            <person name="Oliveira G."/>
            <person name="Pylro V."/>
        </authorList>
    </citation>
    <scope>NUCLEOTIDE SEQUENCE [LARGE SCALE GENOMIC DNA]</scope>
    <source>
        <strain evidence="1">AMD02</strain>
    </source>
</reference>
<sequence>MDINELHKLLDTTELSRDTKRTELISFLKSINGVLHAYPEKSREVAYDIAGILSTEYARSLSDKNIDSILTLAGELESEEDLNNSNWYLLANLINEL</sequence>
<comment type="caution">
    <text evidence="1">The sequence shown here is derived from an EMBL/GenBank/DDBJ whole genome shotgun (WGS) entry which is preliminary data.</text>
</comment>
<dbReference type="Proteomes" id="UP000289257">
    <property type="component" value="Unassembled WGS sequence"/>
</dbReference>
<gene>
    <name evidence="1" type="ORF">EOT05_01870</name>
</gene>
<name>A0A4Q0AHA6_9BACT</name>
<dbReference type="AlphaFoldDB" id="A0A4Q0AHA6"/>
<protein>
    <submittedName>
        <fullName evidence="1">Uncharacterized protein</fullName>
    </submittedName>
</protein>
<evidence type="ECO:0000313" key="1">
    <source>
        <dbReference type="EMBL" id="RWZ78484.1"/>
    </source>
</evidence>
<proteinExistence type="predicted"/>
<evidence type="ECO:0000313" key="2">
    <source>
        <dbReference type="Proteomes" id="UP000289257"/>
    </source>
</evidence>
<organism evidence="1 2">
    <name type="scientific">Candidatus Microsaccharimonas sossegonensis</name>
    <dbReference type="NCBI Taxonomy" id="2506948"/>
    <lineage>
        <taxon>Bacteria</taxon>
        <taxon>Candidatus Saccharimonadota</taxon>
        <taxon>Candidatus Saccharimonadia</taxon>
        <taxon>Candidatus Saccharimonadales</taxon>
        <taxon>Candidatus Saccharimonadaceae</taxon>
        <taxon>Candidatus Microsaccharimonas</taxon>
    </lineage>
</organism>
<accession>A0A4Q0AHA6</accession>